<dbReference type="PIRSF" id="PIRSF000538">
    <property type="entry name" value="GlpK"/>
    <property type="match status" value="1"/>
</dbReference>
<evidence type="ECO:0000259" key="11">
    <source>
        <dbReference type="Pfam" id="PF02782"/>
    </source>
</evidence>
<comment type="function">
    <text evidence="8">Catalyzes the phosphorylation of D-xylulose to D-xylulose 5-phosphate.</text>
</comment>
<keyword evidence="7 8" id="KW-0119">Carbohydrate metabolism</keyword>
<dbReference type="InterPro" id="IPR000577">
    <property type="entry name" value="Carb_kinase_FGGY"/>
</dbReference>
<dbReference type="EMBL" id="JACBYQ010000002">
    <property type="protein sequence ID" value="NYE96009.1"/>
    <property type="molecule type" value="Genomic_DNA"/>
</dbReference>
<keyword evidence="5 8" id="KW-0418">Kinase</keyword>
<dbReference type="PROSITE" id="PS00933">
    <property type="entry name" value="FGGY_KINASES_1"/>
    <property type="match status" value="1"/>
</dbReference>
<dbReference type="PANTHER" id="PTHR43095:SF5">
    <property type="entry name" value="XYLULOSE KINASE"/>
    <property type="match status" value="1"/>
</dbReference>
<keyword evidence="2 8" id="KW-0859">Xylose metabolism</keyword>
<accession>A0A7Y9LUU7</accession>
<evidence type="ECO:0000256" key="2">
    <source>
        <dbReference type="ARBA" id="ARBA00022629"/>
    </source>
</evidence>
<feature type="domain" description="Carbohydrate kinase FGGY C-terminal" evidence="11">
    <location>
        <begin position="244"/>
        <end position="426"/>
    </location>
</feature>
<evidence type="ECO:0000256" key="1">
    <source>
        <dbReference type="ARBA" id="ARBA00009156"/>
    </source>
</evidence>
<evidence type="ECO:0000259" key="10">
    <source>
        <dbReference type="Pfam" id="PF00370"/>
    </source>
</evidence>
<evidence type="ECO:0000313" key="12">
    <source>
        <dbReference type="EMBL" id="NYE96009.1"/>
    </source>
</evidence>
<keyword evidence="3 8" id="KW-0808">Transferase</keyword>
<keyword evidence="6 8" id="KW-0067">ATP-binding</keyword>
<gene>
    <name evidence="8 9" type="primary">xylB</name>
    <name evidence="12" type="ORF">FHU41_002259</name>
</gene>
<keyword evidence="13" id="KW-1185">Reference proteome</keyword>
<dbReference type="GO" id="GO:0042732">
    <property type="term" value="P:D-xylose metabolic process"/>
    <property type="evidence" value="ECO:0007669"/>
    <property type="project" value="UniProtKB-KW"/>
</dbReference>
<dbReference type="Pfam" id="PF02782">
    <property type="entry name" value="FGGY_C"/>
    <property type="match status" value="1"/>
</dbReference>
<sequence length="467" mass="48841">MSNVLGIDSSTQSSKVLVVSAETGEVQASGSAAHPDGTAIDPRSWTEALQDAWGQARVSDFGSSVTAVAVGAQQHGMVALDRANHPVFDALLWNDTRSAPQAARMVTELGAESWASSTGLVPVPSFTITKLAWLFENHPELARRVARVCLPHDWLNLQLAGAFTTDRSDASGTGYFDPVSNEYQLSTLERYFGAVPELPKVLGPAERAGTLNDGWGLPKAVLAAGAGDNAAAALGLGIEPGEVVVSVGTSGTVFTSSTGPYRDSSGQIAGFADATGQYLPLLAMLNSARTMSATAAMLRVNLGELDRLAQAAPADAGGLLLLPYLDGERTPNLPTAQGTLLGLSRTSMTPENLARASVLGVLNSLADAVELIQADGVPVRRVLLIGGGSKSVALRQAAASVLGVEVEVPAAGEYVALGAARQAAWAVHGEYPRWKRRIEERFEPDGSDWGAELRGRYVEARKATYGV</sequence>
<dbReference type="CDD" id="cd07809">
    <property type="entry name" value="ASKHA_NBD_FGGY_BaXK-like"/>
    <property type="match status" value="1"/>
</dbReference>
<dbReference type="InterPro" id="IPR018485">
    <property type="entry name" value="FGGY_C"/>
</dbReference>
<dbReference type="Gene3D" id="3.30.420.40">
    <property type="match status" value="2"/>
</dbReference>
<dbReference type="PANTHER" id="PTHR43095">
    <property type="entry name" value="SUGAR KINASE"/>
    <property type="match status" value="1"/>
</dbReference>
<evidence type="ECO:0000256" key="4">
    <source>
        <dbReference type="ARBA" id="ARBA00022741"/>
    </source>
</evidence>
<dbReference type="RefSeq" id="WP_179389721.1">
    <property type="nucleotide sequence ID" value="NZ_JACBYQ010000002.1"/>
</dbReference>
<feature type="domain" description="Carbohydrate kinase FGGY N-terminal" evidence="10">
    <location>
        <begin position="4"/>
        <end position="235"/>
    </location>
</feature>
<dbReference type="HAMAP" id="MF_02220">
    <property type="entry name" value="XylB"/>
    <property type="match status" value="1"/>
</dbReference>
<comment type="catalytic activity">
    <reaction evidence="8 9">
        <text>D-xylulose + ATP = D-xylulose 5-phosphate + ADP + H(+)</text>
        <dbReference type="Rhea" id="RHEA:10964"/>
        <dbReference type="ChEBI" id="CHEBI:15378"/>
        <dbReference type="ChEBI" id="CHEBI:17140"/>
        <dbReference type="ChEBI" id="CHEBI:30616"/>
        <dbReference type="ChEBI" id="CHEBI:57737"/>
        <dbReference type="ChEBI" id="CHEBI:456216"/>
        <dbReference type="EC" id="2.7.1.17"/>
    </reaction>
</comment>
<dbReference type="Pfam" id="PF00370">
    <property type="entry name" value="FGGY_N"/>
    <property type="match status" value="1"/>
</dbReference>
<evidence type="ECO:0000313" key="13">
    <source>
        <dbReference type="Proteomes" id="UP000521748"/>
    </source>
</evidence>
<evidence type="ECO:0000256" key="5">
    <source>
        <dbReference type="ARBA" id="ARBA00022777"/>
    </source>
</evidence>
<dbReference type="Proteomes" id="UP000521748">
    <property type="component" value="Unassembled WGS sequence"/>
</dbReference>
<feature type="site" description="Important for activity" evidence="8">
    <location>
        <position position="8"/>
    </location>
</feature>
<feature type="binding site" evidence="8">
    <location>
        <begin position="74"/>
        <end position="75"/>
    </location>
    <ligand>
        <name>substrate</name>
    </ligand>
</feature>
<dbReference type="NCBIfam" id="TIGR01312">
    <property type="entry name" value="XylB"/>
    <property type="match status" value="1"/>
</dbReference>
<evidence type="ECO:0000256" key="8">
    <source>
        <dbReference type="HAMAP-Rule" id="MF_02220"/>
    </source>
</evidence>
<dbReference type="InterPro" id="IPR043129">
    <property type="entry name" value="ATPase_NBD"/>
</dbReference>
<evidence type="ECO:0000256" key="7">
    <source>
        <dbReference type="ARBA" id="ARBA00023277"/>
    </source>
</evidence>
<reference evidence="12 13" key="1">
    <citation type="submission" date="2020-07" db="EMBL/GenBank/DDBJ databases">
        <title>Sequencing the genomes of 1000 actinobacteria strains.</title>
        <authorList>
            <person name="Klenk H.-P."/>
        </authorList>
    </citation>
    <scope>NUCLEOTIDE SEQUENCE [LARGE SCALE GENOMIC DNA]</scope>
    <source>
        <strain evidence="12 13">DSM 102047</strain>
    </source>
</reference>
<comment type="similarity">
    <text evidence="1 8 9">Belongs to the FGGY kinase family.</text>
</comment>
<dbReference type="SUPFAM" id="SSF53067">
    <property type="entry name" value="Actin-like ATPase domain"/>
    <property type="match status" value="2"/>
</dbReference>
<protein>
    <recommendedName>
        <fullName evidence="8 9">Xylulose kinase</fullName>
        <shortName evidence="8 9">Xylulokinase</shortName>
        <ecNumber evidence="8 9">2.7.1.17</ecNumber>
    </recommendedName>
</protein>
<organism evidence="12 13">
    <name type="scientific">Psychromicrobium silvestre</name>
    <dbReference type="NCBI Taxonomy" id="1645614"/>
    <lineage>
        <taxon>Bacteria</taxon>
        <taxon>Bacillati</taxon>
        <taxon>Actinomycetota</taxon>
        <taxon>Actinomycetes</taxon>
        <taxon>Micrococcales</taxon>
        <taxon>Micrococcaceae</taxon>
        <taxon>Psychromicrobium</taxon>
    </lineage>
</organism>
<dbReference type="InterPro" id="IPR018483">
    <property type="entry name" value="Carb_kinase_FGGY_CS"/>
</dbReference>
<comment type="caution">
    <text evidence="12">The sequence shown here is derived from an EMBL/GenBank/DDBJ whole genome shotgun (WGS) entry which is preliminary data.</text>
</comment>
<dbReference type="GO" id="GO:0005524">
    <property type="term" value="F:ATP binding"/>
    <property type="evidence" value="ECO:0007669"/>
    <property type="project" value="UniProtKB-UniRule"/>
</dbReference>
<dbReference type="EC" id="2.7.1.17" evidence="8 9"/>
<dbReference type="AlphaFoldDB" id="A0A7Y9LUU7"/>
<dbReference type="GO" id="GO:0004856">
    <property type="term" value="F:D-xylulokinase activity"/>
    <property type="evidence" value="ECO:0007669"/>
    <property type="project" value="UniProtKB-UniRule"/>
</dbReference>
<feature type="active site" description="Proton acceptor" evidence="8">
    <location>
        <position position="228"/>
    </location>
</feature>
<dbReference type="InterPro" id="IPR050406">
    <property type="entry name" value="FGGY_Carb_Kinase"/>
</dbReference>
<dbReference type="InterPro" id="IPR006000">
    <property type="entry name" value="Xylulokinase"/>
</dbReference>
<keyword evidence="4 8" id="KW-0547">Nucleotide-binding</keyword>
<evidence type="ECO:0000256" key="3">
    <source>
        <dbReference type="ARBA" id="ARBA00022679"/>
    </source>
</evidence>
<evidence type="ECO:0000256" key="9">
    <source>
        <dbReference type="RuleBase" id="RU364073"/>
    </source>
</evidence>
<evidence type="ECO:0000256" key="6">
    <source>
        <dbReference type="ARBA" id="ARBA00022840"/>
    </source>
</evidence>
<dbReference type="GO" id="GO:0005998">
    <property type="term" value="P:xylulose catabolic process"/>
    <property type="evidence" value="ECO:0007669"/>
    <property type="project" value="UniProtKB-UniRule"/>
</dbReference>
<dbReference type="InterPro" id="IPR018484">
    <property type="entry name" value="FGGY_N"/>
</dbReference>
<proteinExistence type="inferred from homology"/>
<name>A0A7Y9LUU7_9MICC</name>